<dbReference type="Pfam" id="PF11391">
    <property type="entry name" value="DUF2798"/>
    <property type="match status" value="1"/>
</dbReference>
<organism evidence="2 3">
    <name type="scientific">Chromobacterium sinusclupearum</name>
    <dbReference type="NCBI Taxonomy" id="2077146"/>
    <lineage>
        <taxon>Bacteria</taxon>
        <taxon>Pseudomonadati</taxon>
        <taxon>Pseudomonadota</taxon>
        <taxon>Betaproteobacteria</taxon>
        <taxon>Neisseriales</taxon>
        <taxon>Chromobacteriaceae</taxon>
        <taxon>Chromobacterium</taxon>
    </lineage>
</organism>
<proteinExistence type="predicted"/>
<comment type="caution">
    <text evidence="2">The sequence shown here is derived from an EMBL/GenBank/DDBJ whole genome shotgun (WGS) entry which is preliminary data.</text>
</comment>
<dbReference type="Proteomes" id="UP000236416">
    <property type="component" value="Unassembled WGS sequence"/>
</dbReference>
<feature type="transmembrane region" description="Helical" evidence="1">
    <location>
        <begin position="39"/>
        <end position="61"/>
    </location>
</feature>
<keyword evidence="1" id="KW-1133">Transmembrane helix</keyword>
<keyword evidence="1" id="KW-0812">Transmembrane</keyword>
<reference evidence="2 3" key="1">
    <citation type="submission" date="2018-01" db="EMBL/GenBank/DDBJ databases">
        <title>Genomic Sequence of Chromobacterium MWU13-2610 from wild cranberry bogs within the Cape Cod National Seashore.</title>
        <authorList>
            <person name="O'Hara-Hanley K."/>
            <person name="Soby S."/>
            <person name="Harrison A."/>
        </authorList>
    </citation>
    <scope>NUCLEOTIDE SEQUENCE [LARGE SCALE GENOMIC DNA]</scope>
    <source>
        <strain evidence="2 3">MWU13-2610</strain>
    </source>
</reference>
<dbReference type="AlphaFoldDB" id="A0A2K4MKJ8"/>
<gene>
    <name evidence="2" type="ORF">C2134_17325</name>
</gene>
<sequence length="89" mass="9730">MHPALRQRLLFSLLMSGAMSLVMTAWFTSLNLGLHADFLAHWLHAFAQAWPVAMGAVLLLAPPLQKLTARLLNWRAPATSAQSALNPKG</sequence>
<evidence type="ECO:0000256" key="1">
    <source>
        <dbReference type="SAM" id="Phobius"/>
    </source>
</evidence>
<evidence type="ECO:0008006" key="4">
    <source>
        <dbReference type="Google" id="ProtNLM"/>
    </source>
</evidence>
<evidence type="ECO:0000313" key="3">
    <source>
        <dbReference type="Proteomes" id="UP000236416"/>
    </source>
</evidence>
<name>A0A2K4MKJ8_9NEIS</name>
<dbReference type="RefSeq" id="WP_103321345.1">
    <property type="nucleotide sequence ID" value="NZ_PPTF01000073.1"/>
</dbReference>
<keyword evidence="3" id="KW-1185">Reference proteome</keyword>
<evidence type="ECO:0000313" key="2">
    <source>
        <dbReference type="EMBL" id="POA97586.1"/>
    </source>
</evidence>
<feature type="transmembrane region" description="Helical" evidence="1">
    <location>
        <begin position="9"/>
        <end position="27"/>
    </location>
</feature>
<keyword evidence="1" id="KW-0472">Membrane</keyword>
<accession>A0A2K4MKJ8</accession>
<dbReference type="InterPro" id="IPR021529">
    <property type="entry name" value="DUF2798"/>
</dbReference>
<protein>
    <recommendedName>
        <fullName evidence="4">DUF2798 domain-containing protein</fullName>
    </recommendedName>
</protein>
<dbReference type="EMBL" id="PPTF01000073">
    <property type="protein sequence ID" value="POA97586.1"/>
    <property type="molecule type" value="Genomic_DNA"/>
</dbReference>